<evidence type="ECO:0000313" key="8">
    <source>
        <dbReference type="EMBL" id="KAH9844418.1"/>
    </source>
</evidence>
<gene>
    <name evidence="8" type="ORF">Tdes44962_MAKER01451</name>
</gene>
<sequence length="241" mass="26550">MVGQTESIHVVKTRNQRDISIDCFYEAVDILYQGWTREEHWGELNEWTNLQLVTTLGHEQYLRISRIIIAGVSTDHMSAPWNEAAAAAAAAVEDEEDPEALQSVSSQKTETRVDYDIIYSPSYQVPVLYLTATPLSGTGPTSLAQIYDLLVPSQCRNQIESMGVMGAVSMSEHPITGLPVFFVHPCRTAEAMAEVVQGRGDSLSPAEYLMMWLGLVGPSVGLSMPVELAKTMRSVCAARRE</sequence>
<dbReference type="InterPro" id="IPR007135">
    <property type="entry name" value="Atg3/Atg10"/>
</dbReference>
<evidence type="ECO:0000256" key="3">
    <source>
        <dbReference type="ARBA" id="ARBA00022679"/>
    </source>
</evidence>
<dbReference type="GO" id="GO:0000422">
    <property type="term" value="P:autophagy of mitochondrion"/>
    <property type="evidence" value="ECO:0007669"/>
    <property type="project" value="TreeGrafter"/>
</dbReference>
<proteinExistence type="inferred from homology"/>
<dbReference type="PANTHER" id="PTHR14957:SF1">
    <property type="entry name" value="UBIQUITIN-LIKE-CONJUGATING ENZYME ATG10"/>
    <property type="match status" value="1"/>
</dbReference>
<comment type="similarity">
    <text evidence="1">Belongs to the ATG10 family.</text>
</comment>
<dbReference type="GO" id="GO:0015031">
    <property type="term" value="P:protein transport"/>
    <property type="evidence" value="ECO:0007669"/>
    <property type="project" value="UniProtKB-KW"/>
</dbReference>
<keyword evidence="5" id="KW-0813">Transport</keyword>
<keyword evidence="5" id="KW-0653">Protein transport</keyword>
<evidence type="ECO:0000313" key="9">
    <source>
        <dbReference type="Proteomes" id="UP001138500"/>
    </source>
</evidence>
<evidence type="ECO:0000256" key="2">
    <source>
        <dbReference type="ARBA" id="ARBA00021099"/>
    </source>
</evidence>
<evidence type="ECO:0000256" key="6">
    <source>
        <dbReference type="ARBA" id="ARBA00023006"/>
    </source>
</evidence>
<organism evidence="8 9">
    <name type="scientific">Teratosphaeria destructans</name>
    <dbReference type="NCBI Taxonomy" id="418781"/>
    <lineage>
        <taxon>Eukaryota</taxon>
        <taxon>Fungi</taxon>
        <taxon>Dikarya</taxon>
        <taxon>Ascomycota</taxon>
        <taxon>Pezizomycotina</taxon>
        <taxon>Dothideomycetes</taxon>
        <taxon>Dothideomycetidae</taxon>
        <taxon>Mycosphaerellales</taxon>
        <taxon>Teratosphaeriaceae</taxon>
        <taxon>Teratosphaeria</taxon>
    </lineage>
</organism>
<dbReference type="Gene3D" id="3.30.1460.50">
    <property type="match status" value="1"/>
</dbReference>
<accession>A0A9W7SZQ1</accession>
<evidence type="ECO:0000256" key="7">
    <source>
        <dbReference type="ARBA" id="ARBA00029833"/>
    </source>
</evidence>
<reference evidence="8 9" key="1">
    <citation type="journal article" date="2018" name="IMA Fungus">
        <title>IMA Genome-F 10: Nine draft genome sequences of Claviceps purpurea s.lat., including C. arundinis, C. humidiphila, and C. cf. spartinae, pseudomolecules for the pitch canker pathogen Fusarium circinatum, draft genome of Davidsoniella eucalypti, Grosmannia galeiformis, Quambalaria eucalypti, and Teratosphaeria destructans.</title>
        <authorList>
            <person name="Wingfield B.D."/>
            <person name="Liu M."/>
            <person name="Nguyen H.D."/>
            <person name="Lane F.A."/>
            <person name="Morgan S.W."/>
            <person name="De Vos L."/>
            <person name="Wilken P.M."/>
            <person name="Duong T.A."/>
            <person name="Aylward J."/>
            <person name="Coetzee M.P."/>
            <person name="Dadej K."/>
            <person name="De Beer Z.W."/>
            <person name="Findlay W."/>
            <person name="Havenga M."/>
            <person name="Kolarik M."/>
            <person name="Menzies J.G."/>
            <person name="Naidoo K."/>
            <person name="Pochopski O."/>
            <person name="Shoukouhi P."/>
            <person name="Santana Q.C."/>
            <person name="Seifert K.A."/>
            <person name="Soal N."/>
            <person name="Steenkamp E.T."/>
            <person name="Tatham C.T."/>
            <person name="van der Nest M.A."/>
            <person name="Wingfield M.J."/>
        </authorList>
    </citation>
    <scope>NUCLEOTIDE SEQUENCE [LARGE SCALE GENOMIC DNA]</scope>
    <source>
        <strain evidence="8">CMW44962</strain>
    </source>
</reference>
<evidence type="ECO:0000256" key="5">
    <source>
        <dbReference type="ARBA" id="ARBA00022927"/>
    </source>
</evidence>
<dbReference type="AlphaFoldDB" id="A0A9W7SZQ1"/>
<dbReference type="OrthoDB" id="4089664at2759"/>
<dbReference type="Pfam" id="PF03987">
    <property type="entry name" value="Autophagy_act_C"/>
    <property type="match status" value="1"/>
</dbReference>
<dbReference type="GO" id="GO:0005829">
    <property type="term" value="C:cytosol"/>
    <property type="evidence" value="ECO:0007669"/>
    <property type="project" value="TreeGrafter"/>
</dbReference>
<evidence type="ECO:0000256" key="1">
    <source>
        <dbReference type="ARBA" id="ARBA00005696"/>
    </source>
</evidence>
<protein>
    <recommendedName>
        <fullName evidence="2">Ubiquitin-like-conjugating enzyme ATG10</fullName>
    </recommendedName>
    <alternativeName>
        <fullName evidence="7">Autophagy-related protein 10</fullName>
    </alternativeName>
</protein>
<dbReference type="GO" id="GO:0000045">
    <property type="term" value="P:autophagosome assembly"/>
    <property type="evidence" value="ECO:0007669"/>
    <property type="project" value="TreeGrafter"/>
</dbReference>
<keyword evidence="9" id="KW-1185">Reference proteome</keyword>
<dbReference type="PANTHER" id="PTHR14957">
    <property type="entry name" value="UBIQUITIN-LIKE-CONJUGATING ENZYME ATG10"/>
    <property type="match status" value="1"/>
</dbReference>
<keyword evidence="3" id="KW-0808">Transferase</keyword>
<keyword evidence="4" id="KW-0833">Ubl conjugation pathway</keyword>
<dbReference type="EMBL" id="RIBY02000335">
    <property type="protein sequence ID" value="KAH9844418.1"/>
    <property type="molecule type" value="Genomic_DNA"/>
</dbReference>
<keyword evidence="6" id="KW-0072">Autophagy</keyword>
<dbReference type="GO" id="GO:0061651">
    <property type="term" value="F:Atg12 conjugating enzyme activity"/>
    <property type="evidence" value="ECO:0007669"/>
    <property type="project" value="TreeGrafter"/>
</dbReference>
<comment type="caution">
    <text evidence="8">The sequence shown here is derived from an EMBL/GenBank/DDBJ whole genome shotgun (WGS) entry which is preliminary data.</text>
</comment>
<evidence type="ECO:0000256" key="4">
    <source>
        <dbReference type="ARBA" id="ARBA00022786"/>
    </source>
</evidence>
<dbReference type="GO" id="GO:0032446">
    <property type="term" value="P:protein modification by small protein conjugation"/>
    <property type="evidence" value="ECO:0007669"/>
    <property type="project" value="TreeGrafter"/>
</dbReference>
<dbReference type="Proteomes" id="UP001138500">
    <property type="component" value="Unassembled WGS sequence"/>
</dbReference>
<reference evidence="8 9" key="2">
    <citation type="journal article" date="2021" name="Curr. Genet.">
        <title>Genetic response to nitrogen starvation in the aggressive Eucalyptus foliar pathogen Teratosphaeria destructans.</title>
        <authorList>
            <person name="Havenga M."/>
            <person name="Wingfield B.D."/>
            <person name="Wingfield M.J."/>
            <person name="Dreyer L.L."/>
            <person name="Roets F."/>
            <person name="Aylward J."/>
        </authorList>
    </citation>
    <scope>NUCLEOTIDE SEQUENCE [LARGE SCALE GENOMIC DNA]</scope>
    <source>
        <strain evidence="8">CMW44962</strain>
    </source>
</reference>
<name>A0A9W7SZQ1_9PEZI</name>